<dbReference type="EMBL" id="AC183435">
    <property type="protein sequence ID" value="ABD63132.1"/>
    <property type="molecule type" value="Genomic_DNA"/>
</dbReference>
<reference evidence="2" key="1">
    <citation type="submission" date="2006-03" db="EMBL/GenBank/DDBJ databases">
        <title>Comparative Sequence and Genetic Analyses of Asparagus BACs Reveal No Microsynteny with Onion or Rice.</title>
        <authorList>
            <person name="Jernej J."/>
            <person name="Telgmann A."/>
            <person name="Jung C."/>
            <person name="Cheung F."/>
            <person name="Havey M.J."/>
            <person name="Town C.D."/>
        </authorList>
    </citation>
    <scope>NUCLEOTIDE SEQUENCE</scope>
</reference>
<gene>
    <name evidence="2" type="ORF">19.t00004</name>
</gene>
<keyword evidence="1" id="KW-0812">Transmembrane</keyword>
<keyword evidence="1" id="KW-1133">Transmembrane helix</keyword>
<evidence type="ECO:0000313" key="2">
    <source>
        <dbReference type="EMBL" id="ABD63132.1"/>
    </source>
</evidence>
<proteinExistence type="predicted"/>
<accession>Q2AA54</accession>
<feature type="transmembrane region" description="Helical" evidence="1">
    <location>
        <begin position="110"/>
        <end position="129"/>
    </location>
</feature>
<organism evidence="2">
    <name type="scientific">Asparagus officinalis</name>
    <name type="common">Garden asparagus</name>
    <dbReference type="NCBI Taxonomy" id="4686"/>
    <lineage>
        <taxon>Eukaryota</taxon>
        <taxon>Viridiplantae</taxon>
        <taxon>Streptophyta</taxon>
        <taxon>Embryophyta</taxon>
        <taxon>Tracheophyta</taxon>
        <taxon>Spermatophyta</taxon>
        <taxon>Magnoliopsida</taxon>
        <taxon>Liliopsida</taxon>
        <taxon>Asparagales</taxon>
        <taxon>Asparagaceae</taxon>
        <taxon>Asparagoideae</taxon>
        <taxon>Asparagus</taxon>
    </lineage>
</organism>
<keyword evidence="1" id="KW-0472">Membrane</keyword>
<sequence length="151" mass="17346">MRCLPRMLASSLLLVDDPNIYTHWNNSLRLELRWAAVDKLRWAAVDKLRWAAVDKLRWAAVDKLRWAAVDKLPFWKSSDCNFHHQCSMETQLSIVIFRQPTAAAVLSNHVYYLLVMSLLLIVKILTPLLGSSRSHNRPLALDIAIMLVLIS</sequence>
<protein>
    <submittedName>
        <fullName evidence="2">Uncharacterized protein</fullName>
    </submittedName>
</protein>
<dbReference type="AlphaFoldDB" id="Q2AA54"/>
<name>Q2AA54_ASPOF</name>
<evidence type="ECO:0000256" key="1">
    <source>
        <dbReference type="SAM" id="Phobius"/>
    </source>
</evidence>